<dbReference type="AlphaFoldDB" id="A0A9P4KER1"/>
<gene>
    <name evidence="1" type="ORF">CC78DRAFT_577303</name>
</gene>
<protein>
    <submittedName>
        <fullName evidence="1">Uncharacterized protein</fullName>
    </submittedName>
</protein>
<dbReference type="EMBL" id="ML986592">
    <property type="protein sequence ID" value="KAF2267346.1"/>
    <property type="molecule type" value="Genomic_DNA"/>
</dbReference>
<comment type="caution">
    <text evidence="1">The sequence shown here is derived from an EMBL/GenBank/DDBJ whole genome shotgun (WGS) entry which is preliminary data.</text>
</comment>
<keyword evidence="2" id="KW-1185">Reference proteome</keyword>
<accession>A0A9P4KER1</accession>
<dbReference type="Proteomes" id="UP000800093">
    <property type="component" value="Unassembled WGS sequence"/>
</dbReference>
<evidence type="ECO:0000313" key="2">
    <source>
        <dbReference type="Proteomes" id="UP000800093"/>
    </source>
</evidence>
<evidence type="ECO:0000313" key="1">
    <source>
        <dbReference type="EMBL" id="KAF2267346.1"/>
    </source>
</evidence>
<proteinExistence type="predicted"/>
<reference evidence="2" key="1">
    <citation type="journal article" date="2020" name="Stud. Mycol.">
        <title>101 Dothideomycetes genomes: A test case for predicting lifestyles and emergence of pathogens.</title>
        <authorList>
            <person name="Haridas S."/>
            <person name="Albert R."/>
            <person name="Binder M."/>
            <person name="Bloem J."/>
            <person name="LaButti K."/>
            <person name="Salamov A."/>
            <person name="Andreopoulos B."/>
            <person name="Baker S."/>
            <person name="Barry K."/>
            <person name="Bills G."/>
            <person name="Bluhm B."/>
            <person name="Cannon C."/>
            <person name="Castanera R."/>
            <person name="Culley D."/>
            <person name="Daum C."/>
            <person name="Ezra D."/>
            <person name="Gonzalez J."/>
            <person name="Henrissat B."/>
            <person name="Kuo A."/>
            <person name="Liang C."/>
            <person name="Lipzen A."/>
            <person name="Lutzoni F."/>
            <person name="Magnuson J."/>
            <person name="Mondo S."/>
            <person name="Nolan M."/>
            <person name="Ohm R."/>
            <person name="Pangilinan J."/>
            <person name="Park H.-J."/>
            <person name="Ramirez L."/>
            <person name="Alfaro M."/>
            <person name="Sun H."/>
            <person name="Tritt A."/>
            <person name="Yoshinaga Y."/>
            <person name="Zwiers L.-H."/>
            <person name="Turgeon B."/>
            <person name="Goodwin S."/>
            <person name="Spatafora J."/>
            <person name="Crous P."/>
            <person name="Grigoriev I."/>
        </authorList>
    </citation>
    <scope>NUCLEOTIDE SEQUENCE [LARGE SCALE GENOMIC DNA]</scope>
    <source>
        <strain evidence="2">CBS 304.66</strain>
    </source>
</reference>
<name>A0A9P4KER1_9PLEO</name>
<organism evidence="1 2">
    <name type="scientific">Lojkania enalia</name>
    <dbReference type="NCBI Taxonomy" id="147567"/>
    <lineage>
        <taxon>Eukaryota</taxon>
        <taxon>Fungi</taxon>
        <taxon>Dikarya</taxon>
        <taxon>Ascomycota</taxon>
        <taxon>Pezizomycotina</taxon>
        <taxon>Dothideomycetes</taxon>
        <taxon>Pleosporomycetidae</taxon>
        <taxon>Pleosporales</taxon>
        <taxon>Pleosporales incertae sedis</taxon>
        <taxon>Lojkania</taxon>
    </lineage>
</organism>
<sequence length="266" mass="30203">MKEVYFEFMGLFTIDETTFPWETAPDYKTLLELNSNQILAIGDINHYEWSSTLYHVNTSLRNALVKLNTYGILVLGAQPQLSGQIFPMPHYGPKHLIRGLRWRYATQKPAISLLIPTAHPELPTGSVKRLCERLRHHPDLVVAIQPLSSSVPKDLFLARSWHTPGFSSAESSFYRDGRSAEDVLIGGEESWEVGVVEFLDGTAPWCVGGDVRFDHVSALLEVRPVYLFVTTREWSPIFELFEELERVMGEEGFRRAFSVDVWAGGF</sequence>